<dbReference type="AlphaFoldDB" id="W0DRB9"/>
<feature type="transmembrane region" description="Helical" evidence="1">
    <location>
        <begin position="218"/>
        <end position="242"/>
    </location>
</feature>
<feature type="transmembrane region" description="Helical" evidence="1">
    <location>
        <begin position="104"/>
        <end position="122"/>
    </location>
</feature>
<evidence type="ECO:0000256" key="1">
    <source>
        <dbReference type="SAM" id="Phobius"/>
    </source>
</evidence>
<dbReference type="OrthoDB" id="9788139at2"/>
<name>W0DRB9_9GAMM</name>
<keyword evidence="1" id="KW-0812">Transmembrane</keyword>
<feature type="transmembrane region" description="Helical" evidence="1">
    <location>
        <begin position="52"/>
        <end position="73"/>
    </location>
</feature>
<keyword evidence="1" id="KW-0472">Membrane</keyword>
<dbReference type="HOGENOM" id="CLU_071530_0_0_6"/>
<sequence length="335" mass="35639">MMVQAPILALILADVLSLLLLVPAAVFATQVLRHWNLASGHALQLRLEKRTFLIGTALGLVFVAQLLVLPLFVHTVDRMALQIVGAMCAVGTLSANAWGFPALWLRILLFFLAAAWLVLHRLDGRSPEYPLTRAKYALLLAIVPLAAAAAAAQLAFFLNLDPDVITSCCGSLFSQDAESVTAHLAGLPPLPTMVALYAVLGLVLATGAVYLRWRRGLVLFGGLSALAFPVAIAAIVAFVSLYVYEHPLHHCPFCVLKPEYGYVGYALYPPLFGATALGLGLGLAAAVAMARRDSLQQVLAAHAPPLVIVAGAGFALFAALSAWLSWQSNLILIGY</sequence>
<reference evidence="2 3" key="1">
    <citation type="submission" date="2013-12" db="EMBL/GenBank/DDBJ databases">
        <authorList>
            <consortium name="DOE Joint Genome Institute"/>
            <person name="Muyzer G."/>
            <person name="Huntemann M."/>
            <person name="Han J."/>
            <person name="Chen A."/>
            <person name="Kyrpides N."/>
            <person name="Mavromatis K."/>
            <person name="Markowitz V."/>
            <person name="Palaniappan K."/>
            <person name="Ivanova N."/>
            <person name="Schaumberg A."/>
            <person name="Pati A."/>
            <person name="Liolios K."/>
            <person name="Nordberg H.P."/>
            <person name="Cantor M.N."/>
            <person name="Hua S.X."/>
            <person name="Woyke T."/>
        </authorList>
    </citation>
    <scope>NUCLEOTIDE SEQUENCE [LARGE SCALE GENOMIC DNA]</scope>
    <source>
        <strain evidence="2 3">ARh 1</strain>
    </source>
</reference>
<feature type="transmembrane region" description="Helical" evidence="1">
    <location>
        <begin position="194"/>
        <end position="211"/>
    </location>
</feature>
<gene>
    <name evidence="2" type="ORF">THITH_15235</name>
</gene>
<dbReference type="STRING" id="713585.THITH_15235"/>
<keyword evidence="1" id="KW-1133">Transmembrane helix</keyword>
<evidence type="ECO:0000313" key="3">
    <source>
        <dbReference type="Proteomes" id="UP000005289"/>
    </source>
</evidence>
<dbReference type="RefSeq" id="WP_006747038.1">
    <property type="nucleotide sequence ID" value="NZ_CP007029.1"/>
</dbReference>
<feature type="transmembrane region" description="Helical" evidence="1">
    <location>
        <begin position="134"/>
        <end position="157"/>
    </location>
</feature>
<keyword evidence="3" id="KW-1185">Reference proteome</keyword>
<protein>
    <submittedName>
        <fullName evidence="2">Uncharacterized protein</fullName>
    </submittedName>
</protein>
<feature type="transmembrane region" description="Helical" evidence="1">
    <location>
        <begin position="262"/>
        <end position="285"/>
    </location>
</feature>
<evidence type="ECO:0000313" key="2">
    <source>
        <dbReference type="EMBL" id="AHE99405.1"/>
    </source>
</evidence>
<accession>W0DRB9</accession>
<dbReference type="EMBL" id="CP007029">
    <property type="protein sequence ID" value="AHE99405.1"/>
    <property type="molecule type" value="Genomic_DNA"/>
</dbReference>
<organism evidence="2 3">
    <name type="scientific">Thioalkalivibrio paradoxus ARh 1</name>
    <dbReference type="NCBI Taxonomy" id="713585"/>
    <lineage>
        <taxon>Bacteria</taxon>
        <taxon>Pseudomonadati</taxon>
        <taxon>Pseudomonadota</taxon>
        <taxon>Gammaproteobacteria</taxon>
        <taxon>Chromatiales</taxon>
        <taxon>Ectothiorhodospiraceae</taxon>
        <taxon>Thioalkalivibrio</taxon>
    </lineage>
</organism>
<proteinExistence type="predicted"/>
<feature type="transmembrane region" description="Helical" evidence="1">
    <location>
        <begin position="306"/>
        <end position="326"/>
    </location>
</feature>
<dbReference type="Proteomes" id="UP000005289">
    <property type="component" value="Chromosome"/>
</dbReference>
<dbReference type="KEGG" id="tti:THITH_15235"/>
<feature type="transmembrane region" description="Helical" evidence="1">
    <location>
        <begin position="80"/>
        <end position="98"/>
    </location>
</feature>